<feature type="compositionally biased region" description="Low complexity" evidence="1">
    <location>
        <begin position="399"/>
        <end position="410"/>
    </location>
</feature>
<protein>
    <submittedName>
        <fullName evidence="3">Uncharacterized protein</fullName>
    </submittedName>
</protein>
<feature type="compositionally biased region" description="Low complexity" evidence="1">
    <location>
        <begin position="231"/>
        <end position="247"/>
    </location>
</feature>
<feature type="region of interest" description="Disordered" evidence="1">
    <location>
        <begin position="370"/>
        <end position="510"/>
    </location>
</feature>
<feature type="region of interest" description="Disordered" evidence="1">
    <location>
        <begin position="1"/>
        <end position="42"/>
    </location>
</feature>
<keyword evidence="2" id="KW-0472">Membrane</keyword>
<gene>
    <name evidence="3" type="ORF">C6P46_006144</name>
</gene>
<sequence>MSSATESGTDRPPPNMPHATQVVPSLGLNGQPTTTPAPSEDNGGDTFPLAAIAILVIVLGIAGLVFAYKLYRWCYLRAQRAQAIEDFYGPDTRRSPGPGGFASLPSQISLGQGGGFDSTGRRSMSGFGGGGVRNRQMSWGGDSWGGGAMHGGKEGGDFSPPQQGSREASPGPYDASSRNSLAGFPSYSSRTSLGGPPPPRRGGIYSSSASGSQILSPTRTLSSFSSPYLGPSASSSFNSQQQQFFPSGNRLAGAPHSIHSRIEVVPPSPLAPPPGQVIATDKSTLDFAPSSGIGRGNAIFGGAVPVPVSAMAAAAPTAVAPPIMASSSGSGASLGGNQNSDEWDLITGEEAQERLDPAFDATTPYSVAPSLSPIIPPSSSSSSSSSVMSLTDARPPPAAAIATAVPSSSPYHDSSAPTAFAQDPDPSRPSPPRAGATRHPRLASIDTGGAFVPPAVSRARAVDDDEDDDDVGAGGPKSPLEKLQMQVERERKGLSLRQGLSQHDVDEYGH</sequence>
<comment type="caution">
    <text evidence="3">The sequence shown here is derived from an EMBL/GenBank/DDBJ whole genome shotgun (WGS) entry which is preliminary data.</text>
</comment>
<evidence type="ECO:0000256" key="2">
    <source>
        <dbReference type="SAM" id="Phobius"/>
    </source>
</evidence>
<dbReference type="Proteomes" id="UP000777482">
    <property type="component" value="Unassembled WGS sequence"/>
</dbReference>
<keyword evidence="2" id="KW-1133">Transmembrane helix</keyword>
<feature type="region of interest" description="Disordered" evidence="1">
    <location>
        <begin position="89"/>
        <end position="212"/>
    </location>
</feature>
<accession>A0A9P6VYW2</accession>
<dbReference type="OrthoDB" id="2530433at2759"/>
<evidence type="ECO:0000256" key="1">
    <source>
        <dbReference type="SAM" id="MobiDB-lite"/>
    </source>
</evidence>
<reference evidence="3 4" key="1">
    <citation type="submission" date="2020-11" db="EMBL/GenBank/DDBJ databases">
        <title>Kefir isolates.</title>
        <authorList>
            <person name="Marcisauskas S."/>
            <person name="Kim Y."/>
            <person name="Blasche S."/>
        </authorList>
    </citation>
    <scope>NUCLEOTIDE SEQUENCE [LARGE SCALE GENOMIC DNA]</scope>
    <source>
        <strain evidence="3 4">KR</strain>
    </source>
</reference>
<feature type="region of interest" description="Disordered" evidence="1">
    <location>
        <begin position="231"/>
        <end position="253"/>
    </location>
</feature>
<dbReference type="AlphaFoldDB" id="A0A9P6VYW2"/>
<organism evidence="3 4">
    <name type="scientific">Rhodotorula mucilaginosa</name>
    <name type="common">Yeast</name>
    <name type="synonym">Rhodotorula rubra</name>
    <dbReference type="NCBI Taxonomy" id="5537"/>
    <lineage>
        <taxon>Eukaryota</taxon>
        <taxon>Fungi</taxon>
        <taxon>Dikarya</taxon>
        <taxon>Basidiomycota</taxon>
        <taxon>Pucciniomycotina</taxon>
        <taxon>Microbotryomycetes</taxon>
        <taxon>Sporidiobolales</taxon>
        <taxon>Sporidiobolaceae</taxon>
        <taxon>Rhodotorula</taxon>
    </lineage>
</organism>
<keyword evidence="2" id="KW-0812">Transmembrane</keyword>
<dbReference type="EMBL" id="PUHQ01000073">
    <property type="protein sequence ID" value="KAG0657972.1"/>
    <property type="molecule type" value="Genomic_DNA"/>
</dbReference>
<name>A0A9P6VYW2_RHOMI</name>
<proteinExistence type="predicted"/>
<feature type="compositionally biased region" description="Polar residues" evidence="1">
    <location>
        <begin position="28"/>
        <end position="37"/>
    </location>
</feature>
<feature type="compositionally biased region" description="Low complexity" evidence="1">
    <location>
        <begin position="370"/>
        <end position="390"/>
    </location>
</feature>
<evidence type="ECO:0000313" key="3">
    <source>
        <dbReference type="EMBL" id="KAG0657972.1"/>
    </source>
</evidence>
<evidence type="ECO:0000313" key="4">
    <source>
        <dbReference type="Proteomes" id="UP000777482"/>
    </source>
</evidence>
<feature type="transmembrane region" description="Helical" evidence="2">
    <location>
        <begin position="49"/>
        <end position="71"/>
    </location>
</feature>
<keyword evidence="4" id="KW-1185">Reference proteome</keyword>